<evidence type="ECO:0000313" key="1">
    <source>
        <dbReference type="EMBL" id="QED47903.1"/>
    </source>
</evidence>
<dbReference type="KEGG" id="bda:FSZ17_11955"/>
<keyword evidence="2" id="KW-1185">Reference proteome</keyword>
<name>A0A5B8Z6U1_CYTDA</name>
<dbReference type="AlphaFoldDB" id="A0A5B8Z6U1"/>
<reference evidence="2" key="1">
    <citation type="submission" date="2019-08" db="EMBL/GenBank/DDBJ databases">
        <authorList>
            <person name="Zheng X."/>
        </authorList>
    </citation>
    <scope>NUCLEOTIDE SEQUENCE [LARGE SCALE GENOMIC DNA]</scope>
    <source>
        <strain evidence="2">FJAT-25496</strain>
    </source>
</reference>
<dbReference type="OrthoDB" id="2355691at2"/>
<proteinExistence type="predicted"/>
<accession>A0A5B8Z6U1</accession>
<protein>
    <submittedName>
        <fullName evidence="1">Uncharacterized protein</fullName>
    </submittedName>
</protein>
<dbReference type="Proteomes" id="UP000321555">
    <property type="component" value="Chromosome"/>
</dbReference>
<evidence type="ECO:0000313" key="2">
    <source>
        <dbReference type="Proteomes" id="UP000321555"/>
    </source>
</evidence>
<dbReference type="EMBL" id="CP042593">
    <property type="protein sequence ID" value="QED47903.1"/>
    <property type="molecule type" value="Genomic_DNA"/>
</dbReference>
<organism evidence="1 2">
    <name type="scientific">Cytobacillus dafuensis</name>
    <name type="common">Bacillus dafuensis</name>
    <dbReference type="NCBI Taxonomy" id="1742359"/>
    <lineage>
        <taxon>Bacteria</taxon>
        <taxon>Bacillati</taxon>
        <taxon>Bacillota</taxon>
        <taxon>Bacilli</taxon>
        <taxon>Bacillales</taxon>
        <taxon>Bacillaceae</taxon>
        <taxon>Cytobacillus</taxon>
    </lineage>
</organism>
<dbReference type="RefSeq" id="WP_057776851.1">
    <property type="nucleotide sequence ID" value="NZ_CP042593.1"/>
</dbReference>
<gene>
    <name evidence="1" type="ORF">FSZ17_11955</name>
</gene>
<sequence length="151" mass="17711">MSGFIAIASSKEITLPSEIQEYNDRGLFDTPNKAFSLSKLHEWEEEGTKQIFTMPYIYNTGGVGDEYFWIYIEKYMEIGDVLEIISVPNQCYVYEHVQKILENPEPIIINVGNLTYENYLGCFQLNKKYWIDDLKHRILFTDRGITTIVKY</sequence>